<feature type="compositionally biased region" description="Polar residues" evidence="4">
    <location>
        <begin position="1"/>
        <end position="11"/>
    </location>
</feature>
<dbReference type="Pfam" id="PF00701">
    <property type="entry name" value="DHDPS"/>
    <property type="match status" value="1"/>
</dbReference>
<dbReference type="Proteomes" id="UP000504638">
    <property type="component" value="Unplaced"/>
</dbReference>
<feature type="region of interest" description="Disordered" evidence="4">
    <location>
        <begin position="1"/>
        <end position="41"/>
    </location>
</feature>
<evidence type="ECO:0000256" key="1">
    <source>
        <dbReference type="PIRNR" id="PIRNR001365"/>
    </source>
</evidence>
<feature type="active site" description="Proton donor/acceptor" evidence="2">
    <location>
        <position position="183"/>
    </location>
</feature>
<protein>
    <submittedName>
        <fullName evidence="5 7">Aldolase</fullName>
    </submittedName>
</protein>
<evidence type="ECO:0000313" key="5">
    <source>
        <dbReference type="EMBL" id="KAF1816676.1"/>
    </source>
</evidence>
<dbReference type="AlphaFoldDB" id="A0A6G1GFI0"/>
<feature type="active site" description="Schiff-base intermediate with substrate" evidence="2">
    <location>
        <position position="212"/>
    </location>
</feature>
<feature type="binding site" evidence="3">
    <location>
        <position position="252"/>
    </location>
    <ligand>
        <name>pyruvate</name>
        <dbReference type="ChEBI" id="CHEBI:15361"/>
    </ligand>
</feature>
<reference evidence="7" key="3">
    <citation type="submission" date="2025-04" db="UniProtKB">
        <authorList>
            <consortium name="RefSeq"/>
        </authorList>
    </citation>
    <scope>IDENTIFICATION</scope>
    <source>
        <strain evidence="7">CBS 781.70</strain>
    </source>
</reference>
<feature type="compositionally biased region" description="Polar residues" evidence="4">
    <location>
        <begin position="24"/>
        <end position="34"/>
    </location>
</feature>
<reference evidence="5 7" key="1">
    <citation type="submission" date="2020-01" db="EMBL/GenBank/DDBJ databases">
        <authorList>
            <consortium name="DOE Joint Genome Institute"/>
            <person name="Haridas S."/>
            <person name="Albert R."/>
            <person name="Binder M."/>
            <person name="Bloem J."/>
            <person name="Labutti K."/>
            <person name="Salamov A."/>
            <person name="Andreopoulos B."/>
            <person name="Baker S.E."/>
            <person name="Barry K."/>
            <person name="Bills G."/>
            <person name="Bluhm B.H."/>
            <person name="Cannon C."/>
            <person name="Castanera R."/>
            <person name="Culley D.E."/>
            <person name="Daum C."/>
            <person name="Ezra D."/>
            <person name="Gonzalez J.B."/>
            <person name="Henrissat B."/>
            <person name="Kuo A."/>
            <person name="Liang C."/>
            <person name="Lipzen A."/>
            <person name="Lutzoni F."/>
            <person name="Magnuson J."/>
            <person name="Mondo S."/>
            <person name="Nolan M."/>
            <person name="Ohm R."/>
            <person name="Pangilinan J."/>
            <person name="Park H.-J."/>
            <person name="Ramirez L."/>
            <person name="Alfaro M."/>
            <person name="Sun H."/>
            <person name="Tritt A."/>
            <person name="Yoshinaga Y."/>
            <person name="Zwiers L.-H."/>
            <person name="Turgeon B.G."/>
            <person name="Goodwin S.B."/>
            <person name="Spatafora J.W."/>
            <person name="Crous P.W."/>
            <person name="Grigoriev I.V."/>
        </authorList>
    </citation>
    <scope>NUCLEOTIDE SEQUENCE</scope>
    <source>
        <strain evidence="5 7">CBS 781.70</strain>
    </source>
</reference>
<accession>A0A6G1GFI0</accession>
<reference evidence="7" key="2">
    <citation type="submission" date="2020-04" db="EMBL/GenBank/DDBJ databases">
        <authorList>
            <consortium name="NCBI Genome Project"/>
        </authorList>
    </citation>
    <scope>NUCLEOTIDE SEQUENCE</scope>
    <source>
        <strain evidence="7">CBS 781.70</strain>
    </source>
</reference>
<name>A0A6G1GFI0_9PEZI</name>
<dbReference type="SMART" id="SM01130">
    <property type="entry name" value="DHDPS"/>
    <property type="match status" value="1"/>
</dbReference>
<dbReference type="InterPro" id="IPR002220">
    <property type="entry name" value="DapA-like"/>
</dbReference>
<evidence type="ECO:0000313" key="7">
    <source>
        <dbReference type="RefSeq" id="XP_033538307.1"/>
    </source>
</evidence>
<comment type="similarity">
    <text evidence="1">Belongs to the DapA family.</text>
</comment>
<dbReference type="GeneID" id="54416497"/>
<dbReference type="EMBL" id="ML975150">
    <property type="protein sequence ID" value="KAF1816676.1"/>
    <property type="molecule type" value="Genomic_DNA"/>
</dbReference>
<dbReference type="OrthoDB" id="191315at2759"/>
<dbReference type="RefSeq" id="XP_033538307.1">
    <property type="nucleotide sequence ID" value="XM_033675927.1"/>
</dbReference>
<organism evidence="5">
    <name type="scientific">Eremomyces bilateralis CBS 781.70</name>
    <dbReference type="NCBI Taxonomy" id="1392243"/>
    <lineage>
        <taxon>Eukaryota</taxon>
        <taxon>Fungi</taxon>
        <taxon>Dikarya</taxon>
        <taxon>Ascomycota</taxon>
        <taxon>Pezizomycotina</taxon>
        <taxon>Dothideomycetes</taxon>
        <taxon>Dothideomycetes incertae sedis</taxon>
        <taxon>Eremomycetales</taxon>
        <taxon>Eremomycetaceae</taxon>
        <taxon>Eremomyces</taxon>
    </lineage>
</organism>
<dbReference type="CDD" id="cd00408">
    <property type="entry name" value="DHDPS-like"/>
    <property type="match status" value="1"/>
</dbReference>
<sequence>MATESVVTNGAANGHTADGPLLNGNHSISATNGSFHPPSGSRNPLRPGIYCPVLTFFDADDNLDLQAIGAHSVRLAQAGLVGIVTMGSNGEAVHLTRAEKVIVTRTVRAALDQAGFSHIPIMVGTSEQSVTLTLDLIHESAAAGGEYALLVPPSYYRAAMDDAAIYTYFTSVASASPIPLVLYNYPGAVAGIDMDSDLLIRICQHPNIVGCKFTCGNNGKLTREAKGIPYMAFGGMADFTLQTFVSGGSGIIAGGANVFPKTCVRVWKAMESLSSSPDPLATLSEAARLQRVLSTGDWVLTKSAIPGTKSALQSYFGYGGFPRAPLKRLDEVEALRIKDATTELWALEAAL</sequence>
<dbReference type="SUPFAM" id="SSF51569">
    <property type="entry name" value="Aldolase"/>
    <property type="match status" value="1"/>
</dbReference>
<evidence type="ECO:0000256" key="2">
    <source>
        <dbReference type="PIRSR" id="PIRSR001365-1"/>
    </source>
</evidence>
<evidence type="ECO:0000256" key="4">
    <source>
        <dbReference type="SAM" id="MobiDB-lite"/>
    </source>
</evidence>
<keyword evidence="6" id="KW-1185">Reference proteome</keyword>
<keyword evidence="1" id="KW-0456">Lyase</keyword>
<gene>
    <name evidence="5 7" type="ORF">P152DRAFT_388429</name>
</gene>
<dbReference type="Gene3D" id="3.20.20.70">
    <property type="entry name" value="Aldolase class I"/>
    <property type="match status" value="1"/>
</dbReference>
<dbReference type="PANTHER" id="PTHR12128">
    <property type="entry name" value="DIHYDRODIPICOLINATE SYNTHASE"/>
    <property type="match status" value="1"/>
</dbReference>
<dbReference type="PRINTS" id="PR00146">
    <property type="entry name" value="DHPICSNTHASE"/>
</dbReference>
<evidence type="ECO:0000313" key="6">
    <source>
        <dbReference type="Proteomes" id="UP000504638"/>
    </source>
</evidence>
<dbReference type="PANTHER" id="PTHR12128:SF24">
    <property type="entry name" value="DIHYDRODIPICOLINATE SYNTHETASE FAMILY PROTEIN (AFU_ORTHOLOGUE AFUA_3G11920)"/>
    <property type="match status" value="1"/>
</dbReference>
<dbReference type="InterPro" id="IPR013785">
    <property type="entry name" value="Aldolase_TIM"/>
</dbReference>
<proteinExistence type="inferred from homology"/>
<evidence type="ECO:0000256" key="3">
    <source>
        <dbReference type="PIRSR" id="PIRSR001365-2"/>
    </source>
</evidence>
<dbReference type="GO" id="GO:0008840">
    <property type="term" value="F:4-hydroxy-tetrahydrodipicolinate synthase activity"/>
    <property type="evidence" value="ECO:0007669"/>
    <property type="project" value="TreeGrafter"/>
</dbReference>
<dbReference type="PIRSF" id="PIRSF001365">
    <property type="entry name" value="DHDPS"/>
    <property type="match status" value="1"/>
</dbReference>